<dbReference type="GO" id="GO:0005975">
    <property type="term" value="P:carbohydrate metabolic process"/>
    <property type="evidence" value="ECO:0007669"/>
    <property type="project" value="InterPro"/>
</dbReference>
<feature type="domain" description="GH15-like" evidence="1">
    <location>
        <begin position="232"/>
        <end position="594"/>
    </location>
</feature>
<feature type="domain" description="Trehalase-like N-terminal" evidence="2">
    <location>
        <begin position="18"/>
        <end position="160"/>
    </location>
</feature>
<dbReference type="InterPro" id="IPR012341">
    <property type="entry name" value="6hp_glycosidase-like_sf"/>
</dbReference>
<proteinExistence type="predicted"/>
<accession>A0A3N7HTH9</accession>
<dbReference type="OrthoDB" id="3902805at2"/>
<sequence length="607" mass="68583">MTGPTTTVRAAQPAGLDVAMIGNCAISALINSRGTVVWCCMPRFDGDPVFHALLDSKDGLPDDGSFGIELEGFAKSEQAYDPGTAILRTRLWNSQGEGIEIVDFAPRFFTRDRPFRPAQIIRRVKPLNGHPRVRFIIRPRGDWGSIKPSITRGSNHLRFVMPGTTLRLYTNAPLTYVLDETPFSLRTPVSFLLGPDETLPAGIEDTAREFEEQTAWYWHHWTRRLALPLEWQDAVIRSAITLKLCQFEETGAIVAAMTTSVPEAPNTQRNWDYRFCWLRDAFFVVRALNSLSEVGTMEDYLRWLNDVVRGAAGGHVQPLYGIGLEKQLTEGFVPDISGYRGMGPVRVGNQAYEHFQYDVYGNIVLGAAQSFHDHRLFKRPDDADFVALEGMGEQAWRFHDQPDAGMWELRTRARVHTSSSLMCWAACDRLAKIASVRGLVQRHVYWRERANIIREKILTQSWNDKRKAFAESFGGKDLDASILLMAEVGFIDPKDPRFVSTVEALEATLCDGPFMRRYEAPDDFGKPETAFNVCSFWRIDALARIGRTQQAREIFESLLANRNHVGLLSEDLKPETGELWGNFPQTYSMVGIINGAVRLSKPWDLMV</sequence>
<dbReference type="RefSeq" id="WP_124538196.1">
    <property type="nucleotide sequence ID" value="NZ_QUSW01000001.1"/>
</dbReference>
<dbReference type="PANTHER" id="PTHR31616">
    <property type="entry name" value="TREHALASE"/>
    <property type="match status" value="1"/>
</dbReference>
<dbReference type="SUPFAM" id="SSF48208">
    <property type="entry name" value="Six-hairpin glycosidases"/>
    <property type="match status" value="1"/>
</dbReference>
<name>A0A3N7HTH9_9BURK</name>
<gene>
    <name evidence="3" type="ORF">DZC73_00210</name>
</gene>
<dbReference type="Pfam" id="PF19291">
    <property type="entry name" value="TREH_N"/>
    <property type="match status" value="1"/>
</dbReference>
<dbReference type="GO" id="GO:0004553">
    <property type="term" value="F:hydrolase activity, hydrolyzing O-glycosyl compounds"/>
    <property type="evidence" value="ECO:0007669"/>
    <property type="project" value="TreeGrafter"/>
</dbReference>
<evidence type="ECO:0000313" key="4">
    <source>
        <dbReference type="Proteomes" id="UP000267464"/>
    </source>
</evidence>
<protein>
    <submittedName>
        <fullName evidence="3">Glycoside hydrolase family 15 protein</fullName>
    </submittedName>
</protein>
<dbReference type="InterPro" id="IPR008928">
    <property type="entry name" value="6-hairpin_glycosidase_sf"/>
</dbReference>
<dbReference type="Pfam" id="PF00723">
    <property type="entry name" value="Glyco_hydro_15"/>
    <property type="match status" value="1"/>
</dbReference>
<evidence type="ECO:0000313" key="3">
    <source>
        <dbReference type="EMBL" id="RQP25544.1"/>
    </source>
</evidence>
<dbReference type="PANTHER" id="PTHR31616:SF0">
    <property type="entry name" value="GLUCAN 1,4-ALPHA-GLUCOSIDASE"/>
    <property type="match status" value="1"/>
</dbReference>
<reference evidence="3 4" key="1">
    <citation type="submission" date="2018-08" db="EMBL/GenBank/DDBJ databases">
        <authorList>
            <person name="Khan S.A."/>
            <person name="Jeon C.O."/>
            <person name="Chun B.H."/>
            <person name="Jeong S.E."/>
        </authorList>
    </citation>
    <scope>NUCLEOTIDE SEQUENCE [LARGE SCALE GENOMIC DNA]</scope>
    <source>
        <strain evidence="3 4">S-16</strain>
    </source>
</reference>
<evidence type="ECO:0000259" key="1">
    <source>
        <dbReference type="Pfam" id="PF00723"/>
    </source>
</evidence>
<evidence type="ECO:0000259" key="2">
    <source>
        <dbReference type="Pfam" id="PF19291"/>
    </source>
</evidence>
<dbReference type="InterPro" id="IPR011613">
    <property type="entry name" value="GH15-like"/>
</dbReference>
<dbReference type="EMBL" id="QUSW01000001">
    <property type="protein sequence ID" value="RQP25544.1"/>
    <property type="molecule type" value="Genomic_DNA"/>
</dbReference>
<dbReference type="AlphaFoldDB" id="A0A3N7HTH9"/>
<comment type="caution">
    <text evidence="3">The sequence shown here is derived from an EMBL/GenBank/DDBJ whole genome shotgun (WGS) entry which is preliminary data.</text>
</comment>
<dbReference type="Proteomes" id="UP000267464">
    <property type="component" value="Unassembled WGS sequence"/>
</dbReference>
<organism evidence="3 4">
    <name type="scientific">Piscinibacter terrae</name>
    <dbReference type="NCBI Taxonomy" id="2496871"/>
    <lineage>
        <taxon>Bacteria</taxon>
        <taxon>Pseudomonadati</taxon>
        <taxon>Pseudomonadota</taxon>
        <taxon>Betaproteobacteria</taxon>
        <taxon>Burkholderiales</taxon>
        <taxon>Sphaerotilaceae</taxon>
        <taxon>Piscinibacter</taxon>
    </lineage>
</organism>
<keyword evidence="3" id="KW-0378">Hydrolase</keyword>
<dbReference type="Gene3D" id="1.50.10.10">
    <property type="match status" value="1"/>
</dbReference>
<reference evidence="3 4" key="2">
    <citation type="submission" date="2018-12" db="EMBL/GenBank/DDBJ databases">
        <title>Rhizobacter gummiphilus sp. nov., a rubber-degrading bacterium isolated from the soil of a botanical garden in Japan.</title>
        <authorList>
            <person name="Shunsuke S.S."/>
        </authorList>
    </citation>
    <scope>NUCLEOTIDE SEQUENCE [LARGE SCALE GENOMIC DNA]</scope>
    <source>
        <strain evidence="3 4">S-16</strain>
    </source>
</reference>
<dbReference type="InterPro" id="IPR045582">
    <property type="entry name" value="Trehalase-like_N"/>
</dbReference>
<keyword evidence="4" id="KW-1185">Reference proteome</keyword>